<comment type="caution">
    <text evidence="5">The sequence shown here is derived from an EMBL/GenBank/DDBJ whole genome shotgun (WGS) entry which is preliminary data.</text>
</comment>
<gene>
    <name evidence="5" type="ORF">PSON_ATCC_30995.1.T0200095</name>
</gene>
<feature type="compositionally biased region" description="Polar residues" evidence="2">
    <location>
        <begin position="29"/>
        <end position="49"/>
    </location>
</feature>
<name>A0A8S1LRG7_9CILI</name>
<feature type="coiled-coil region" evidence="1">
    <location>
        <begin position="338"/>
        <end position="395"/>
    </location>
</feature>
<organism evidence="5 6">
    <name type="scientific">Paramecium sonneborni</name>
    <dbReference type="NCBI Taxonomy" id="65129"/>
    <lineage>
        <taxon>Eukaryota</taxon>
        <taxon>Sar</taxon>
        <taxon>Alveolata</taxon>
        <taxon>Ciliophora</taxon>
        <taxon>Intramacronucleata</taxon>
        <taxon>Oligohymenophorea</taxon>
        <taxon>Peniculida</taxon>
        <taxon>Parameciidae</taxon>
        <taxon>Paramecium</taxon>
    </lineage>
</organism>
<evidence type="ECO:0000313" key="5">
    <source>
        <dbReference type="EMBL" id="CAD8065214.1"/>
    </source>
</evidence>
<evidence type="ECO:0000256" key="3">
    <source>
        <dbReference type="SAM" id="Phobius"/>
    </source>
</evidence>
<feature type="transmembrane region" description="Helical" evidence="3">
    <location>
        <begin position="527"/>
        <end position="548"/>
    </location>
</feature>
<feature type="transmembrane region" description="Helical" evidence="3">
    <location>
        <begin position="176"/>
        <end position="194"/>
    </location>
</feature>
<protein>
    <recommendedName>
        <fullName evidence="4">CSC1/OSCA1-like cytosolic domain-containing protein</fullName>
    </recommendedName>
</protein>
<keyword evidence="3" id="KW-0472">Membrane</keyword>
<dbReference type="Pfam" id="PF14703">
    <property type="entry name" value="PHM7_cyt"/>
    <property type="match status" value="1"/>
</dbReference>
<dbReference type="InterPro" id="IPR027815">
    <property type="entry name" value="CSC1/OSCA1-like_cyt"/>
</dbReference>
<keyword evidence="6" id="KW-1185">Reference proteome</keyword>
<evidence type="ECO:0000256" key="2">
    <source>
        <dbReference type="SAM" id="MobiDB-lite"/>
    </source>
</evidence>
<evidence type="ECO:0000256" key="1">
    <source>
        <dbReference type="SAM" id="Coils"/>
    </source>
</evidence>
<feature type="domain" description="CSC1/OSCA1-like cytosolic" evidence="4">
    <location>
        <begin position="288"/>
        <end position="463"/>
    </location>
</feature>
<dbReference type="AlphaFoldDB" id="A0A8S1LRG7"/>
<dbReference type="InterPro" id="IPR045122">
    <property type="entry name" value="Csc1-like"/>
</dbReference>
<feature type="region of interest" description="Disordered" evidence="2">
    <location>
        <begin position="27"/>
        <end position="49"/>
    </location>
</feature>
<dbReference type="EMBL" id="CAJJDN010000020">
    <property type="protein sequence ID" value="CAD8065214.1"/>
    <property type="molecule type" value="Genomic_DNA"/>
</dbReference>
<feature type="transmembrane region" description="Helical" evidence="3">
    <location>
        <begin position="672"/>
        <end position="698"/>
    </location>
</feature>
<dbReference type="Proteomes" id="UP000692954">
    <property type="component" value="Unassembled WGS sequence"/>
</dbReference>
<keyword evidence="3" id="KW-0812">Transmembrane</keyword>
<feature type="transmembrane region" description="Helical" evidence="3">
    <location>
        <begin position="249"/>
        <end position="268"/>
    </location>
</feature>
<feature type="transmembrane region" description="Helical" evidence="3">
    <location>
        <begin position="568"/>
        <end position="591"/>
    </location>
</feature>
<evidence type="ECO:0000313" key="6">
    <source>
        <dbReference type="Proteomes" id="UP000692954"/>
    </source>
</evidence>
<dbReference type="PANTHER" id="PTHR13018">
    <property type="entry name" value="PROBABLE MEMBRANE PROTEIN DUF221-RELATED"/>
    <property type="match status" value="1"/>
</dbReference>
<feature type="transmembrane region" description="Helical" evidence="3">
    <location>
        <begin position="480"/>
        <end position="498"/>
    </location>
</feature>
<keyword evidence="3" id="KW-1133">Transmembrane helix</keyword>
<dbReference type="GO" id="GO:0005227">
    <property type="term" value="F:calcium-activated cation channel activity"/>
    <property type="evidence" value="ECO:0007669"/>
    <property type="project" value="InterPro"/>
</dbReference>
<keyword evidence="1" id="KW-0175">Coiled coil</keyword>
<dbReference type="OrthoDB" id="293453at2759"/>
<dbReference type="PANTHER" id="PTHR13018:SF83">
    <property type="entry name" value="RRM DOMAIN-CONTAINING PROTEIN"/>
    <property type="match status" value="1"/>
</dbReference>
<reference evidence="5" key="1">
    <citation type="submission" date="2021-01" db="EMBL/GenBank/DDBJ databases">
        <authorList>
            <consortium name="Genoscope - CEA"/>
            <person name="William W."/>
        </authorList>
    </citation>
    <scope>NUCLEOTIDE SEQUENCE</scope>
</reference>
<dbReference type="GO" id="GO:0005886">
    <property type="term" value="C:plasma membrane"/>
    <property type="evidence" value="ECO:0007669"/>
    <property type="project" value="TreeGrafter"/>
</dbReference>
<evidence type="ECO:0000259" key="4">
    <source>
        <dbReference type="Pfam" id="PF14703"/>
    </source>
</evidence>
<sequence>MSFQAQNQNQALNYQNIRSKQMYQGGEYDQSNNQRANQKEFNLQQQQSSNERVWTTQAPQNKVSHNQFSQNDLSYEHRVSNSQIVRHHDTSHDQHHSINNHNHHEGHYNPLQMPCDWEIARKHALSRRTAKEKTKDPTRTLQVETCPCCGFEVDRDDIPYCSNPMALSFLGSGFTLFYNYLKYCIIILFIQLLVKQIHNLYTNYQGSYCSHIKREKMEGHIIEEPYCPDSIFLRLSLANKLDNREALEAMQVLNFISIFIIMFVLIYFRKSQRQIDTTIDEEQLTPADYTICVKNIPTGLPVDYKAELTNLFQNYAVLDSSQKIIVRKVVLVYDIEEIIDLEKKLDTLIEKKKEAIQEHNFDFHHQNVLKIDEEIEHLEHQIHKIEEEYELHNSKFSGIAFVSFDDESMKQLVLQDNPHTSLERMKSHWNRGQLEGLNNNDLQWKGQKLFLEQAPEPNDVDWEFIHITTNEKIFKRVRAWIYYILFESAAFFIIYLISHRLALLGDEAHEEELKGKLDQDTKRKINIMSFSISMLIVLFNKFGVAKIVHYIVDDEKISNKTKFQISFVYKYALALFLNAAIISFLVDIVILKNVKGAGGFIQNESQIFVLNAIFPPFIWFIDPWSLCKNIWRKHIMSKGEKALLTQQEANKLMEEPDYLSAKRYSDVMKTMWFTFMYGTAIPLGTLFSAFGILIYYFVDYYNILRRRTVKESISIQLSTEMIEMLEYIIPWCAFGEMIMTYTFFHEVSKIDILLIILAIIYQQLPMEDISEYLFPVENNEEIKPYAEGSAGFDTDYDRENPVTKHKALAEWNQKQKNDQNPNHKIVKVLHQQDEFGYIADGHFGHR</sequence>
<accession>A0A8S1LRG7</accession>
<proteinExistence type="predicted"/>